<proteinExistence type="predicted"/>
<dbReference type="STRING" id="1884261.A0A5C3QBX9"/>
<feature type="transmembrane region" description="Helical" evidence="2">
    <location>
        <begin position="217"/>
        <end position="242"/>
    </location>
</feature>
<evidence type="ECO:0000256" key="2">
    <source>
        <dbReference type="SAM" id="Phobius"/>
    </source>
</evidence>
<keyword evidence="2" id="KW-0812">Transmembrane</keyword>
<dbReference type="AlphaFoldDB" id="A0A5C3QBX9"/>
<evidence type="ECO:0000313" key="3">
    <source>
        <dbReference type="EMBL" id="TFK99564.1"/>
    </source>
</evidence>
<keyword evidence="2" id="KW-1133">Transmembrane helix</keyword>
<name>A0A5C3QBX9_9AGAR</name>
<protein>
    <submittedName>
        <fullName evidence="3">Uncharacterized protein</fullName>
    </submittedName>
</protein>
<feature type="transmembrane region" description="Helical" evidence="2">
    <location>
        <begin position="184"/>
        <end position="205"/>
    </location>
</feature>
<evidence type="ECO:0000256" key="1">
    <source>
        <dbReference type="SAM" id="MobiDB-lite"/>
    </source>
</evidence>
<feature type="region of interest" description="Disordered" evidence="1">
    <location>
        <begin position="299"/>
        <end position="321"/>
    </location>
</feature>
<accession>A0A5C3QBX9</accession>
<feature type="compositionally biased region" description="Polar residues" evidence="1">
    <location>
        <begin position="305"/>
        <end position="318"/>
    </location>
</feature>
<keyword evidence="4" id="KW-1185">Reference proteome</keyword>
<keyword evidence="2" id="KW-0472">Membrane</keyword>
<reference evidence="3 4" key="1">
    <citation type="journal article" date="2019" name="Nat. Ecol. Evol.">
        <title>Megaphylogeny resolves global patterns of mushroom evolution.</title>
        <authorList>
            <person name="Varga T."/>
            <person name="Krizsan K."/>
            <person name="Foldi C."/>
            <person name="Dima B."/>
            <person name="Sanchez-Garcia M."/>
            <person name="Sanchez-Ramirez S."/>
            <person name="Szollosi G.J."/>
            <person name="Szarkandi J.G."/>
            <person name="Papp V."/>
            <person name="Albert L."/>
            <person name="Andreopoulos W."/>
            <person name="Angelini C."/>
            <person name="Antonin V."/>
            <person name="Barry K.W."/>
            <person name="Bougher N.L."/>
            <person name="Buchanan P."/>
            <person name="Buyck B."/>
            <person name="Bense V."/>
            <person name="Catcheside P."/>
            <person name="Chovatia M."/>
            <person name="Cooper J."/>
            <person name="Damon W."/>
            <person name="Desjardin D."/>
            <person name="Finy P."/>
            <person name="Geml J."/>
            <person name="Haridas S."/>
            <person name="Hughes K."/>
            <person name="Justo A."/>
            <person name="Karasinski D."/>
            <person name="Kautmanova I."/>
            <person name="Kiss B."/>
            <person name="Kocsube S."/>
            <person name="Kotiranta H."/>
            <person name="LaButti K.M."/>
            <person name="Lechner B.E."/>
            <person name="Liimatainen K."/>
            <person name="Lipzen A."/>
            <person name="Lukacs Z."/>
            <person name="Mihaltcheva S."/>
            <person name="Morgado L.N."/>
            <person name="Niskanen T."/>
            <person name="Noordeloos M.E."/>
            <person name="Ohm R.A."/>
            <person name="Ortiz-Santana B."/>
            <person name="Ovrebo C."/>
            <person name="Racz N."/>
            <person name="Riley R."/>
            <person name="Savchenko A."/>
            <person name="Shiryaev A."/>
            <person name="Soop K."/>
            <person name="Spirin V."/>
            <person name="Szebenyi C."/>
            <person name="Tomsovsky M."/>
            <person name="Tulloss R.E."/>
            <person name="Uehling J."/>
            <person name="Grigoriev I.V."/>
            <person name="Vagvolgyi C."/>
            <person name="Papp T."/>
            <person name="Martin F.M."/>
            <person name="Miettinen O."/>
            <person name="Hibbett D.S."/>
            <person name="Nagy L.G."/>
        </authorList>
    </citation>
    <scope>NUCLEOTIDE SEQUENCE [LARGE SCALE GENOMIC DNA]</scope>
    <source>
        <strain evidence="3 4">CBS 309.79</strain>
    </source>
</reference>
<dbReference type="OrthoDB" id="3265526at2759"/>
<feature type="transmembrane region" description="Helical" evidence="2">
    <location>
        <begin position="68"/>
        <end position="94"/>
    </location>
</feature>
<sequence length="412" mass="44369">MDWIGWTSDMSPEERDAFLDAAPLEVITGFLGPFAVGVGLEVFLTGILTIQAWFYFRYFGRNDPCAIRILVGVLGVLNVVQACTDMACLVRVFVLGFGRFSVFARFHGLAVYGYGYTGVVQGLCQAFFLWRCYLLCNSKCVVAIGCVGIATSVVAGWCTTAILLNIGSVLPTGSDLRLLVTPMLYLAVSAVTDLFLATILITKLLRLRTGYPETEKLLYRITRLAFETTGVTTAMAITYLILYPTTTGNGAMFACESTVDPLAYQTFAEEVSLAVQYTIGKAYSISVLLTLLTRSNSDLPRGDLESNTPHETNLSDSGMPQFRPTIRCTCPSSVNGAPMLTSPTSLMRRPSFVGTIATSPGGVGRVSISLGEQLGPSYVTLPSQPLTIRTNLDIAEEAEPSKSDPGPVGVKA</sequence>
<organism evidence="3 4">
    <name type="scientific">Pterulicium gracile</name>
    <dbReference type="NCBI Taxonomy" id="1884261"/>
    <lineage>
        <taxon>Eukaryota</taxon>
        <taxon>Fungi</taxon>
        <taxon>Dikarya</taxon>
        <taxon>Basidiomycota</taxon>
        <taxon>Agaricomycotina</taxon>
        <taxon>Agaricomycetes</taxon>
        <taxon>Agaricomycetidae</taxon>
        <taxon>Agaricales</taxon>
        <taxon>Pleurotineae</taxon>
        <taxon>Pterulaceae</taxon>
        <taxon>Pterulicium</taxon>
    </lineage>
</organism>
<gene>
    <name evidence="3" type="ORF">BDV98DRAFT_172343</name>
</gene>
<dbReference type="EMBL" id="ML178833">
    <property type="protein sequence ID" value="TFK99564.1"/>
    <property type="molecule type" value="Genomic_DNA"/>
</dbReference>
<dbReference type="PANTHER" id="PTHR40465:SF1">
    <property type="entry name" value="DUF6534 DOMAIN-CONTAINING PROTEIN"/>
    <property type="match status" value="1"/>
</dbReference>
<feature type="transmembrane region" description="Helical" evidence="2">
    <location>
        <begin position="34"/>
        <end position="56"/>
    </location>
</feature>
<evidence type="ECO:0000313" key="4">
    <source>
        <dbReference type="Proteomes" id="UP000305067"/>
    </source>
</evidence>
<feature type="transmembrane region" description="Helical" evidence="2">
    <location>
        <begin position="141"/>
        <end position="164"/>
    </location>
</feature>
<dbReference type="PANTHER" id="PTHR40465">
    <property type="entry name" value="CHROMOSOME 1, WHOLE GENOME SHOTGUN SEQUENCE"/>
    <property type="match status" value="1"/>
</dbReference>
<dbReference type="Proteomes" id="UP000305067">
    <property type="component" value="Unassembled WGS sequence"/>
</dbReference>
<feature type="transmembrane region" description="Helical" evidence="2">
    <location>
        <begin position="114"/>
        <end position="134"/>
    </location>
</feature>